<dbReference type="SUPFAM" id="SSF141371">
    <property type="entry name" value="PilZ domain-like"/>
    <property type="match status" value="2"/>
</dbReference>
<dbReference type="RefSeq" id="WP_014958531.1">
    <property type="nucleotide sequence ID" value="NC_018645.1"/>
</dbReference>
<dbReference type="InterPro" id="IPR009926">
    <property type="entry name" value="T3SS_YcgR_PilZN"/>
</dbReference>
<dbReference type="Gene3D" id="2.30.110.10">
    <property type="entry name" value="Electron Transport, Fmn-binding Protein, Chain A"/>
    <property type="match status" value="1"/>
</dbReference>
<feature type="domain" description="Type III secretion system flagellar brake protein YcgR PilZN" evidence="5">
    <location>
        <begin position="20"/>
        <end position="102"/>
    </location>
</feature>
<evidence type="ECO:0000313" key="6">
    <source>
        <dbReference type="EMBL" id="CCK81342.1"/>
    </source>
</evidence>
<dbReference type="Gene3D" id="2.40.10.220">
    <property type="entry name" value="predicted glycosyltransferase like domains"/>
    <property type="match status" value="1"/>
</dbReference>
<organism evidence="6 7">
    <name type="scientific">Desulfobacula toluolica (strain DSM 7467 / Tol2)</name>
    <dbReference type="NCBI Taxonomy" id="651182"/>
    <lineage>
        <taxon>Bacteria</taxon>
        <taxon>Pseudomonadati</taxon>
        <taxon>Thermodesulfobacteriota</taxon>
        <taxon>Desulfobacteria</taxon>
        <taxon>Desulfobacterales</taxon>
        <taxon>Desulfobacteraceae</taxon>
        <taxon>Desulfobacula</taxon>
    </lineage>
</organism>
<dbReference type="OrthoDB" id="5419603at2"/>
<keyword evidence="1" id="KW-0973">c-di-GMP</keyword>
<evidence type="ECO:0000256" key="1">
    <source>
        <dbReference type="ARBA" id="ARBA00022636"/>
    </source>
</evidence>
<keyword evidence="2" id="KW-0547">Nucleotide-binding</keyword>
<dbReference type="InterPro" id="IPR012349">
    <property type="entry name" value="Split_barrel_FMN-bd"/>
</dbReference>
<evidence type="ECO:0000259" key="4">
    <source>
        <dbReference type="Pfam" id="PF07238"/>
    </source>
</evidence>
<keyword evidence="3" id="KW-0975">Bacterial flagellum</keyword>
<dbReference type="Pfam" id="PF07238">
    <property type="entry name" value="PilZ"/>
    <property type="match status" value="1"/>
</dbReference>
<evidence type="ECO:0000259" key="5">
    <source>
        <dbReference type="Pfam" id="PF12945"/>
    </source>
</evidence>
<keyword evidence="7" id="KW-1185">Reference proteome</keyword>
<gene>
    <name evidence="6" type="ordered locus">TOL2_C31840</name>
</gene>
<dbReference type="InterPro" id="IPR009875">
    <property type="entry name" value="PilZ_domain"/>
</dbReference>
<dbReference type="AlphaFoldDB" id="K0NQX8"/>
<dbReference type="Pfam" id="PF12945">
    <property type="entry name" value="PilZNR"/>
    <property type="match status" value="1"/>
</dbReference>
<dbReference type="STRING" id="651182.TOL2_C31840"/>
<reference evidence="6 7" key="1">
    <citation type="journal article" date="2013" name="Environ. Microbiol.">
        <title>Complete genome, catabolic sub-proteomes and key-metabolites of Desulfobacula toluolica Tol2, a marine, aromatic compound-degrading, sulfate-reducing bacterium.</title>
        <authorList>
            <person name="Wohlbrand L."/>
            <person name="Jacob J.H."/>
            <person name="Kube M."/>
            <person name="Mussmann M."/>
            <person name="Jarling R."/>
            <person name="Beck A."/>
            <person name="Amann R."/>
            <person name="Wilkes H."/>
            <person name="Reinhardt R."/>
            <person name="Rabus R."/>
        </authorList>
    </citation>
    <scope>NUCLEOTIDE SEQUENCE [LARGE SCALE GENOMIC DNA]</scope>
    <source>
        <strain evidence="7">DSM 7467 / Tol2</strain>
    </source>
</reference>
<dbReference type="KEGG" id="dto:TOL2_C31840"/>
<sequence length="220" mass="25323">MRELEGILELNKSQGFYIGIGTEIYLEIEGVTFSVTSIFIGLLKDEFMIVTLPKRYKSVKNKLFPTNKMVVKYLYDGSVYAFQTSIIEVFTNPIRMLAIEYPKVVQQRELRLVKRNKVVIPGRIEAKKTEFSMVVYDITKKGCSFKYLDQKSHINSLRGGDLLRIYCQFPGVAKEVGVMASVRNIRRDKDILSVGVEFQNITKTFLTSLRNLLYSIEDFS</sequence>
<feature type="domain" description="PilZ" evidence="4">
    <location>
        <begin position="114"/>
        <end position="214"/>
    </location>
</feature>
<dbReference type="EMBL" id="FO203503">
    <property type="protein sequence ID" value="CCK81342.1"/>
    <property type="molecule type" value="Genomic_DNA"/>
</dbReference>
<proteinExistence type="predicted"/>
<dbReference type="Proteomes" id="UP000007347">
    <property type="component" value="Chromosome"/>
</dbReference>
<dbReference type="GO" id="GO:0035438">
    <property type="term" value="F:cyclic-di-GMP binding"/>
    <property type="evidence" value="ECO:0007669"/>
    <property type="project" value="InterPro"/>
</dbReference>
<evidence type="ECO:0000313" key="7">
    <source>
        <dbReference type="Proteomes" id="UP000007347"/>
    </source>
</evidence>
<name>K0NQX8_DESTT</name>
<accession>K0NQX8</accession>
<evidence type="ECO:0000256" key="2">
    <source>
        <dbReference type="ARBA" id="ARBA00022741"/>
    </source>
</evidence>
<protein>
    <submittedName>
        <fullName evidence="6">Putative type IV pilus assembly protein, relted to PilZ</fullName>
    </submittedName>
</protein>
<evidence type="ECO:0000256" key="3">
    <source>
        <dbReference type="ARBA" id="ARBA00023143"/>
    </source>
</evidence>
<dbReference type="HOGENOM" id="CLU_083565_0_0_7"/>